<dbReference type="Pfam" id="PF00004">
    <property type="entry name" value="AAA"/>
    <property type="match status" value="2"/>
</dbReference>
<dbReference type="PANTHER" id="PTHR23077">
    <property type="entry name" value="AAA-FAMILY ATPASE"/>
    <property type="match status" value="1"/>
</dbReference>
<dbReference type="GO" id="GO:0005829">
    <property type="term" value="C:cytosol"/>
    <property type="evidence" value="ECO:0007669"/>
    <property type="project" value="TreeGrafter"/>
</dbReference>
<dbReference type="Pfam" id="PF17862">
    <property type="entry name" value="AAA_lid_3"/>
    <property type="match status" value="2"/>
</dbReference>
<dbReference type="SMART" id="SM00382">
    <property type="entry name" value="AAA"/>
    <property type="match status" value="2"/>
</dbReference>
<dbReference type="FunFam" id="3.40.50.300:FF:000061">
    <property type="entry name" value="ATPase family, AAA domain-containing 2"/>
    <property type="match status" value="1"/>
</dbReference>
<evidence type="ECO:0000313" key="5">
    <source>
        <dbReference type="Proteomes" id="UP000812440"/>
    </source>
</evidence>
<name>A0A8T2J5M6_9PIPI</name>
<accession>A0A8T2J5M6</accession>
<dbReference type="SUPFAM" id="SSF52540">
    <property type="entry name" value="P-loop containing nucleoside triphosphate hydrolases"/>
    <property type="match status" value="2"/>
</dbReference>
<dbReference type="PANTHER" id="PTHR23077:SF194">
    <property type="entry name" value="ATPASE FAMILY GENE 2 PROTEIN HOMOLOG B"/>
    <property type="match status" value="1"/>
</dbReference>
<keyword evidence="5" id="KW-1185">Reference proteome</keyword>
<reference evidence="4" key="1">
    <citation type="thesis" date="2020" institute="ProQuest LLC" country="789 East Eisenhower Parkway, Ann Arbor, MI, USA">
        <title>Comparative Genomics and Chromosome Evolution.</title>
        <authorList>
            <person name="Mudd A.B."/>
        </authorList>
    </citation>
    <scope>NUCLEOTIDE SEQUENCE</scope>
    <source>
        <strain evidence="4">Female2</strain>
        <tissue evidence="4">Blood</tissue>
    </source>
</reference>
<dbReference type="InterPro" id="IPR003593">
    <property type="entry name" value="AAA+_ATPase"/>
</dbReference>
<dbReference type="EMBL" id="JAACNH010000006">
    <property type="protein sequence ID" value="KAG8440519.1"/>
    <property type="molecule type" value="Genomic_DNA"/>
</dbReference>
<dbReference type="GO" id="GO:0030970">
    <property type="term" value="P:retrograde protein transport, ER to cytosol"/>
    <property type="evidence" value="ECO:0007669"/>
    <property type="project" value="TreeGrafter"/>
</dbReference>
<dbReference type="GO" id="GO:0097352">
    <property type="term" value="P:autophagosome maturation"/>
    <property type="evidence" value="ECO:0007669"/>
    <property type="project" value="TreeGrafter"/>
</dbReference>
<dbReference type="OrthoDB" id="27435at2759"/>
<dbReference type="CDD" id="cd19503">
    <property type="entry name" value="RecA-like_CDC48_NLV2_r1-like"/>
    <property type="match status" value="1"/>
</dbReference>
<dbReference type="InterPro" id="IPR003959">
    <property type="entry name" value="ATPase_AAA_core"/>
</dbReference>
<dbReference type="GO" id="GO:0034098">
    <property type="term" value="C:VCP-NPL4-UFD1 AAA ATPase complex"/>
    <property type="evidence" value="ECO:0007669"/>
    <property type="project" value="TreeGrafter"/>
</dbReference>
<dbReference type="FunFam" id="3.40.50.300:FF:001081">
    <property type="entry name" value="Spermatogenesis-associated protein 5-like protein 1"/>
    <property type="match status" value="1"/>
</dbReference>
<dbReference type="GO" id="GO:0005524">
    <property type="term" value="F:ATP binding"/>
    <property type="evidence" value="ECO:0007669"/>
    <property type="project" value="UniProtKB-KW"/>
</dbReference>
<evidence type="ECO:0000313" key="4">
    <source>
        <dbReference type="EMBL" id="KAG8440519.1"/>
    </source>
</evidence>
<dbReference type="GO" id="GO:0005634">
    <property type="term" value="C:nucleus"/>
    <property type="evidence" value="ECO:0007669"/>
    <property type="project" value="TreeGrafter"/>
</dbReference>
<evidence type="ECO:0000259" key="3">
    <source>
        <dbReference type="SMART" id="SM00382"/>
    </source>
</evidence>
<keyword evidence="2" id="KW-0067">ATP-binding</keyword>
<dbReference type="AlphaFoldDB" id="A0A8T2J5M6"/>
<evidence type="ECO:0000256" key="1">
    <source>
        <dbReference type="ARBA" id="ARBA00022741"/>
    </source>
</evidence>
<dbReference type="EMBL" id="JAACNH010000006">
    <property type="protein sequence ID" value="KAG8440520.1"/>
    <property type="molecule type" value="Genomic_DNA"/>
</dbReference>
<proteinExistence type="predicted"/>
<feature type="domain" description="AAA+ ATPase" evidence="3">
    <location>
        <begin position="224"/>
        <end position="363"/>
    </location>
</feature>
<dbReference type="GO" id="GO:0031593">
    <property type="term" value="F:polyubiquitin modification-dependent protein binding"/>
    <property type="evidence" value="ECO:0007669"/>
    <property type="project" value="TreeGrafter"/>
</dbReference>
<protein>
    <recommendedName>
        <fullName evidence="3">AAA+ ATPase domain-containing protein</fullName>
    </recommendedName>
</protein>
<comment type="caution">
    <text evidence="4">The sequence shown here is derived from an EMBL/GenBank/DDBJ whole genome shotgun (WGS) entry which is preliminary data.</text>
</comment>
<dbReference type="InterPro" id="IPR050168">
    <property type="entry name" value="AAA_ATPase_domain"/>
</dbReference>
<dbReference type="InterPro" id="IPR027417">
    <property type="entry name" value="P-loop_NTPase"/>
</dbReference>
<dbReference type="GO" id="GO:0051228">
    <property type="term" value="P:mitotic spindle disassembly"/>
    <property type="evidence" value="ECO:0007669"/>
    <property type="project" value="TreeGrafter"/>
</dbReference>
<dbReference type="Gene3D" id="1.10.8.60">
    <property type="match status" value="2"/>
</dbReference>
<keyword evidence="1" id="KW-0547">Nucleotide-binding</keyword>
<feature type="domain" description="AAA+ ATPase" evidence="3">
    <location>
        <begin position="490"/>
        <end position="657"/>
    </location>
</feature>
<dbReference type="InterPro" id="IPR003960">
    <property type="entry name" value="ATPase_AAA_CS"/>
</dbReference>
<dbReference type="FunFam" id="1.10.8.60:FF:000038">
    <property type="entry name" value="spermatogenesis-associated protein 5-like protein 1"/>
    <property type="match status" value="1"/>
</dbReference>
<sequence length="763" mass="83649">MDTVVRFLSLDPEDQGTQKCRLGPKTLALIGAKIGFPLLVSLQNGNCLCTAWPRRDLCDGYMQADFMCSTSYKPMTVFKDASISIKQISSLNSTKLRRISVKIVLKALEANQHSREALLHEIVRDLLRNVYVLPNYVISLSGDNSVVKIEVLEIDPLTSNAGLITANTSIHIKEVINHEQYKVTLQDAPHYKIAGMDEVYASIREILTLPLCYPKTIDKLGLLCPKGLLLVGPPGVGKTLLVKAVAREVGAYLVSLSGSSIHGSRPGESEENLRRIFEKAKEASNSCPSLLFIDEIDTLCPKRENSSNAPENRIVAQLLTLMDGIHSDNKMAIIGATSRPDAIDSALRRPGRFDREIIIGTPTCNQRKAILEVLISKMPIDDDVDVTALAEMTVGYVGADLSALCRDAAMRAVLQIGVGCPANMVNRKHFYEAFKRICPSSARSAIGQVEFKPVHWHQIGGLEKVKDQLKQCIEWPMKYPEAFCRMGLTLPKGVLLYGPSGCAKTTLVKAVATSCHCSFLAVSSADLFSPYVGDSEKILAQVFRQARASTPAIVFLDEIDAMVGCRSESRTGSGVQERILSVLLNELDGIGLKITERRENPKLLESNQEYSDQKLEFQEVVNKAVMIVAATNRPDTLDNALLRPGRLDKLLFIPPPDEKARLSILKICTASIPLADDVKLESLASGTALYSGADLKNLCKEAAMTALQESRLQASLVTQEHFQKSLASVKPSLNVKDLEVYKIVSGNTVNYESICPIRSLNVN</sequence>
<evidence type="ECO:0000256" key="2">
    <source>
        <dbReference type="ARBA" id="ARBA00022840"/>
    </source>
</evidence>
<organism evidence="4 5">
    <name type="scientific">Hymenochirus boettgeri</name>
    <name type="common">Congo dwarf clawed frog</name>
    <dbReference type="NCBI Taxonomy" id="247094"/>
    <lineage>
        <taxon>Eukaryota</taxon>
        <taxon>Metazoa</taxon>
        <taxon>Chordata</taxon>
        <taxon>Craniata</taxon>
        <taxon>Vertebrata</taxon>
        <taxon>Euteleostomi</taxon>
        <taxon>Amphibia</taxon>
        <taxon>Batrachia</taxon>
        <taxon>Anura</taxon>
        <taxon>Pipoidea</taxon>
        <taxon>Pipidae</taxon>
        <taxon>Pipinae</taxon>
        <taxon>Hymenochirus</taxon>
    </lineage>
</organism>
<dbReference type="Proteomes" id="UP000812440">
    <property type="component" value="Chromosome 3"/>
</dbReference>
<dbReference type="GO" id="GO:0016887">
    <property type="term" value="F:ATP hydrolysis activity"/>
    <property type="evidence" value="ECO:0007669"/>
    <property type="project" value="InterPro"/>
</dbReference>
<dbReference type="InterPro" id="IPR041569">
    <property type="entry name" value="AAA_lid_3"/>
</dbReference>
<gene>
    <name evidence="4" type="ORF">GDO86_006318</name>
</gene>
<dbReference type="Gene3D" id="3.40.50.300">
    <property type="entry name" value="P-loop containing nucleotide triphosphate hydrolases"/>
    <property type="match status" value="2"/>
</dbReference>
<dbReference type="PROSITE" id="PS00674">
    <property type="entry name" value="AAA"/>
    <property type="match status" value="2"/>
</dbReference>